<dbReference type="GO" id="GO:0005576">
    <property type="term" value="C:extracellular region"/>
    <property type="evidence" value="ECO:0007669"/>
    <property type="project" value="UniProtKB-SubCell"/>
</dbReference>
<dbReference type="Gene3D" id="2.160.20.10">
    <property type="entry name" value="Single-stranded right-handed beta-helix, Pectin lyase-like"/>
    <property type="match status" value="1"/>
</dbReference>
<dbReference type="InterPro" id="IPR052052">
    <property type="entry name" value="Polysaccharide_Lyase_9"/>
</dbReference>
<dbReference type="Pfam" id="PF13229">
    <property type="entry name" value="Beta_helix"/>
    <property type="match status" value="1"/>
</dbReference>
<feature type="signal peptide" evidence="4">
    <location>
        <begin position="1"/>
        <end position="26"/>
    </location>
</feature>
<dbReference type="Proteomes" id="UP000242699">
    <property type="component" value="Unassembled WGS sequence"/>
</dbReference>
<dbReference type="EMBL" id="PXYT01000055">
    <property type="protein sequence ID" value="PSR25408.1"/>
    <property type="molecule type" value="Genomic_DNA"/>
</dbReference>
<comment type="caution">
    <text evidence="6">The sequence shown here is derived from an EMBL/GenBank/DDBJ whole genome shotgun (WGS) entry which is preliminary data.</text>
</comment>
<dbReference type="InterPro" id="IPR012334">
    <property type="entry name" value="Pectin_lyas_fold"/>
</dbReference>
<dbReference type="PANTHER" id="PTHR40088">
    <property type="entry name" value="PECTATE LYASE (EUROFUNG)"/>
    <property type="match status" value="1"/>
</dbReference>
<organism evidence="6 7">
    <name type="scientific">Sulfobacillus benefaciens</name>
    <dbReference type="NCBI Taxonomy" id="453960"/>
    <lineage>
        <taxon>Bacteria</taxon>
        <taxon>Bacillati</taxon>
        <taxon>Bacillota</taxon>
        <taxon>Clostridia</taxon>
        <taxon>Eubacteriales</taxon>
        <taxon>Clostridiales Family XVII. Incertae Sedis</taxon>
        <taxon>Sulfobacillus</taxon>
    </lineage>
</organism>
<feature type="chain" id="PRO_5015486859" description="Right handed beta helix domain-containing protein" evidence="4">
    <location>
        <begin position="27"/>
        <end position="459"/>
    </location>
</feature>
<dbReference type="InterPro" id="IPR039448">
    <property type="entry name" value="Beta_helix"/>
</dbReference>
<dbReference type="SUPFAM" id="SSF51126">
    <property type="entry name" value="Pectin lyase-like"/>
    <property type="match status" value="1"/>
</dbReference>
<evidence type="ECO:0000256" key="1">
    <source>
        <dbReference type="ARBA" id="ARBA00004613"/>
    </source>
</evidence>
<sequence>MKKVSHLLMIGAVVMFSAGVVAPASAASGPTILYVSSTGNDTTGMGTVLSPYATITHAIAVAPSGTRIVVEPGTYPESLTITQTVDVTPDYAMGGSAANTILDAQGASNGITIAGLQASGTVISGLTIENANNHGVFVQNSNNVVLKHLDVTHNGQAVNKAINEDKAIELVGTANGAVVDNTVADNDGGIGLSDNGFINPGAPVPAGTAAPSYGNIIRDNIISGDSHGCGIVAAAYDPGQGVWDNLIIGNQVSTSPAGIVVAADVPGTVTEGNAIIDNTATNNFLPGIILHSNTPGDIVSNNSVIGNIISADQADPEIKADNQPTGIIVIGAVDPVTRTIIAGNRISGEHYGIYLDNAPGTLGLAGNVDSGVAVPVYPSTSAILFPLVPLTVNTHHQTAYFYAGLWPGQPGMVGMAKYAPNGTLSRIYPQWESKALATQVGSVADGLYEAPGHYAIPPS</sequence>
<evidence type="ECO:0000313" key="6">
    <source>
        <dbReference type="EMBL" id="PSR25408.1"/>
    </source>
</evidence>
<gene>
    <name evidence="6" type="ORF">C7B43_16910</name>
</gene>
<dbReference type="PANTHER" id="PTHR40088:SF2">
    <property type="entry name" value="SECRETED SUGAR HYDROLASE"/>
    <property type="match status" value="1"/>
</dbReference>
<comment type="subcellular location">
    <subcellularLocation>
        <location evidence="1">Secreted</location>
    </subcellularLocation>
</comment>
<proteinExistence type="predicted"/>
<feature type="domain" description="Right handed beta helix" evidence="5">
    <location>
        <begin position="107"/>
        <end position="259"/>
    </location>
</feature>
<keyword evidence="2" id="KW-0964">Secreted</keyword>
<dbReference type="GO" id="GO:0016837">
    <property type="term" value="F:carbon-oxygen lyase activity, acting on polysaccharides"/>
    <property type="evidence" value="ECO:0007669"/>
    <property type="project" value="TreeGrafter"/>
</dbReference>
<evidence type="ECO:0000256" key="4">
    <source>
        <dbReference type="SAM" id="SignalP"/>
    </source>
</evidence>
<dbReference type="AlphaFoldDB" id="A0A2T2WT31"/>
<evidence type="ECO:0000256" key="3">
    <source>
        <dbReference type="ARBA" id="ARBA00022729"/>
    </source>
</evidence>
<name>A0A2T2WT31_9FIRM</name>
<reference evidence="6 7" key="1">
    <citation type="journal article" date="2014" name="BMC Genomics">
        <title>Comparison of environmental and isolate Sulfobacillus genomes reveals diverse carbon, sulfur, nitrogen, and hydrogen metabolisms.</title>
        <authorList>
            <person name="Justice N.B."/>
            <person name="Norman A."/>
            <person name="Brown C.T."/>
            <person name="Singh A."/>
            <person name="Thomas B.C."/>
            <person name="Banfield J.F."/>
        </authorList>
    </citation>
    <scope>NUCLEOTIDE SEQUENCE [LARGE SCALE GENOMIC DNA]</scope>
    <source>
        <strain evidence="6">AMDSBA1</strain>
    </source>
</reference>
<evidence type="ECO:0000313" key="7">
    <source>
        <dbReference type="Proteomes" id="UP000242699"/>
    </source>
</evidence>
<dbReference type="SMART" id="SM00710">
    <property type="entry name" value="PbH1"/>
    <property type="match status" value="8"/>
</dbReference>
<dbReference type="InterPro" id="IPR011050">
    <property type="entry name" value="Pectin_lyase_fold/virulence"/>
</dbReference>
<dbReference type="InterPro" id="IPR006626">
    <property type="entry name" value="PbH1"/>
</dbReference>
<accession>A0A2T2WT31</accession>
<protein>
    <recommendedName>
        <fullName evidence="5">Right handed beta helix domain-containing protein</fullName>
    </recommendedName>
</protein>
<evidence type="ECO:0000259" key="5">
    <source>
        <dbReference type="Pfam" id="PF13229"/>
    </source>
</evidence>
<keyword evidence="3 4" id="KW-0732">Signal</keyword>
<evidence type="ECO:0000256" key="2">
    <source>
        <dbReference type="ARBA" id="ARBA00022525"/>
    </source>
</evidence>